<name>A0A2K3UVR3_9DEIO</name>
<evidence type="ECO:0000313" key="1">
    <source>
        <dbReference type="EMBL" id="PNY80616.1"/>
    </source>
</evidence>
<sequence length="70" mass="7651">MNDHYRQVMAGLFTNAERDVRLARAGGDPAALAKAQARYETLKAALDIYAAAHLAAYGERPWPRPEPASP</sequence>
<dbReference type="AlphaFoldDB" id="A0A2K3UVR3"/>
<comment type="caution">
    <text evidence="1">The sequence shown here is derived from an EMBL/GenBank/DDBJ whole genome shotgun (WGS) entry which is preliminary data.</text>
</comment>
<accession>A0A2K3UVR3</accession>
<protein>
    <submittedName>
        <fullName evidence="1">Uncharacterized protein</fullName>
    </submittedName>
</protein>
<proteinExistence type="predicted"/>
<gene>
    <name evidence="1" type="ORF">CVO96_03875</name>
</gene>
<reference evidence="1 2" key="1">
    <citation type="submission" date="2018-01" db="EMBL/GenBank/DDBJ databases">
        <title>Deinococcus koreensis sp. nov., a radiation-resistant bacterium isolated from river water.</title>
        <authorList>
            <person name="Choi A."/>
        </authorList>
    </citation>
    <scope>NUCLEOTIDE SEQUENCE [LARGE SCALE GENOMIC DNA]</scope>
    <source>
        <strain evidence="1 2">SJW1-2</strain>
    </source>
</reference>
<dbReference type="EMBL" id="PPPD01000001">
    <property type="protein sequence ID" value="PNY80616.1"/>
    <property type="molecule type" value="Genomic_DNA"/>
</dbReference>
<dbReference type="RefSeq" id="WP_103310542.1">
    <property type="nucleotide sequence ID" value="NZ_PPPD01000001.1"/>
</dbReference>
<dbReference type="OrthoDB" id="73573at2"/>
<keyword evidence="2" id="KW-1185">Reference proteome</keyword>
<dbReference type="Proteomes" id="UP000236379">
    <property type="component" value="Unassembled WGS sequence"/>
</dbReference>
<organism evidence="1 2">
    <name type="scientific">Deinococcus koreensis</name>
    <dbReference type="NCBI Taxonomy" id="2054903"/>
    <lineage>
        <taxon>Bacteria</taxon>
        <taxon>Thermotogati</taxon>
        <taxon>Deinococcota</taxon>
        <taxon>Deinococci</taxon>
        <taxon>Deinococcales</taxon>
        <taxon>Deinococcaceae</taxon>
        <taxon>Deinococcus</taxon>
    </lineage>
</organism>
<evidence type="ECO:0000313" key="2">
    <source>
        <dbReference type="Proteomes" id="UP000236379"/>
    </source>
</evidence>